<name>A0A5K7W0H7_9EUKA</name>
<organism evidence="2 3">
    <name type="scientific">Paulinella micropora</name>
    <dbReference type="NCBI Taxonomy" id="1928728"/>
    <lineage>
        <taxon>Eukaryota</taxon>
        <taxon>Sar</taxon>
        <taxon>Rhizaria</taxon>
        <taxon>Cercozoa</taxon>
        <taxon>Imbricatea</taxon>
        <taxon>Silicofilosea</taxon>
        <taxon>Euglyphida</taxon>
        <taxon>Paulinellidae</taxon>
        <taxon>Paulinella</taxon>
    </lineage>
</organism>
<geneLocation type="mitochondrion" evidence="2"/>
<keyword evidence="2" id="KW-0496">Mitochondrion</keyword>
<dbReference type="AlphaFoldDB" id="A0A5K7W0H7"/>
<keyword evidence="2" id="KW-0689">Ribosomal protein</keyword>
<dbReference type="EMBL" id="LC490352">
    <property type="protein sequence ID" value="BBL86692.1"/>
    <property type="molecule type" value="Genomic_DNA"/>
</dbReference>
<feature type="transmembrane region" description="Helical" evidence="1">
    <location>
        <begin position="189"/>
        <end position="215"/>
    </location>
</feature>
<keyword evidence="1" id="KW-1133">Transmembrane helix</keyword>
<evidence type="ECO:0000313" key="3">
    <source>
        <dbReference type="Proteomes" id="UP000503178"/>
    </source>
</evidence>
<keyword evidence="2" id="KW-0687">Ribonucleoprotein</keyword>
<protein>
    <submittedName>
        <fullName evidence="2">Ribosomal protein S11</fullName>
    </submittedName>
</protein>
<keyword evidence="1" id="KW-0812">Transmembrane</keyword>
<evidence type="ECO:0000313" key="2">
    <source>
        <dbReference type="EMBL" id="BBL86692.1"/>
    </source>
</evidence>
<keyword evidence="3" id="KW-1185">Reference proteome</keyword>
<feature type="transmembrane region" description="Helical" evidence="1">
    <location>
        <begin position="251"/>
        <end position="270"/>
    </location>
</feature>
<sequence>MFQLKLNNFFQKVFFFKKKDLKLVKFVNFEKYLNFLFVEVEKTFFKKKFFFLHFKLSNSNSYLTILYGNKLIFWNSVKSFKTKSKKFKFYFFNSIKLLCNSAIFFFGKLIKNLKKKKLNLFLLFSGLNKYRRYISKFFVFNSFFMVLNIYSMSFSSHNGVRCKKSRRLAKKKRRKFFMFAEFKKRKKNIFFFFFKSFDFFFLQDFFLKFNIFFFFNISKFNFLSFRKNEIKVLRAPISFGKQRNSFFKKVFFAKFNIFFFGSNFLRFYFLEWLRNFMLDKFSINLKILSKRKSYKF</sequence>
<gene>
    <name evidence="2" type="primary">rps11</name>
    <name evidence="2" type="ORF">PMYN1_Mit13</name>
</gene>
<proteinExistence type="predicted"/>
<accession>A0A5K7W0H7</accession>
<dbReference type="RefSeq" id="YP_009709951.1">
    <property type="nucleotide sequence ID" value="NC_045137.1"/>
</dbReference>
<evidence type="ECO:0000256" key="1">
    <source>
        <dbReference type="SAM" id="Phobius"/>
    </source>
</evidence>
<keyword evidence="1" id="KW-0472">Membrane</keyword>
<dbReference type="GeneID" id="42317578"/>
<feature type="transmembrane region" description="Helical" evidence="1">
    <location>
        <begin position="130"/>
        <end position="151"/>
    </location>
</feature>
<dbReference type="GO" id="GO:0005840">
    <property type="term" value="C:ribosome"/>
    <property type="evidence" value="ECO:0007669"/>
    <property type="project" value="UniProtKB-KW"/>
</dbReference>
<feature type="transmembrane region" description="Helical" evidence="1">
    <location>
        <begin position="89"/>
        <end position="110"/>
    </location>
</feature>
<dbReference type="Proteomes" id="UP000503178">
    <property type="component" value="Mitochondrion MT"/>
</dbReference>
<reference evidence="2 3" key="1">
    <citation type="submission" date="2019-06" db="EMBL/GenBank/DDBJ databases">
        <title>A hidden player of endosymbiotic evolution: DNA virus triggered massive gene transfer.</title>
        <authorList>
            <person name="Matsuo M."/>
            <person name="Katahata A."/>
            <person name="Tachikawa M."/>
            <person name="Minakuchi Y."/>
            <person name="Noguchi H."/>
            <person name="Toyoda A."/>
            <person name="Fujiyama A."/>
            <person name="Suzuki Y."/>
            <person name="Satoh S."/>
            <person name="Nakayama T."/>
            <person name="Kamikawa R."/>
            <person name="Nomura M."/>
            <person name="Inagaki Y."/>
            <person name="Ishida K."/>
            <person name="Obokata J."/>
        </authorList>
    </citation>
    <scope>NUCLEOTIDE SEQUENCE [LARGE SCALE GENOMIC DNA]</scope>
    <source>
        <strain evidence="2 3">MYN1</strain>
    </source>
</reference>